<reference evidence="2 3" key="1">
    <citation type="submission" date="2023-07" db="EMBL/GenBank/DDBJ databases">
        <title>Comparative genomics of wheat-associated soil bacteria to identify genetic determinants of phenazine resistance.</title>
        <authorList>
            <person name="Mouncey N."/>
        </authorList>
    </citation>
    <scope>NUCLEOTIDE SEQUENCE [LARGE SCALE GENOMIC DNA]</scope>
    <source>
        <strain evidence="2 3">W4I11</strain>
    </source>
</reference>
<dbReference type="EMBL" id="JAUSZT010000003">
    <property type="protein sequence ID" value="MDQ0996890.1"/>
    <property type="molecule type" value="Genomic_DNA"/>
</dbReference>
<dbReference type="RefSeq" id="WP_307280193.1">
    <property type="nucleotide sequence ID" value="NZ_JAUSZT010000003.1"/>
</dbReference>
<evidence type="ECO:0000256" key="1">
    <source>
        <dbReference type="SAM" id="MobiDB-lite"/>
    </source>
</evidence>
<evidence type="ECO:0000313" key="2">
    <source>
        <dbReference type="EMBL" id="MDQ0996890.1"/>
    </source>
</evidence>
<dbReference type="Proteomes" id="UP001237780">
    <property type="component" value="Unassembled WGS sequence"/>
</dbReference>
<evidence type="ECO:0000313" key="3">
    <source>
        <dbReference type="Proteomes" id="UP001237780"/>
    </source>
</evidence>
<comment type="caution">
    <text evidence="2">The sequence shown here is derived from an EMBL/GenBank/DDBJ whole genome shotgun (WGS) entry which is preliminary data.</text>
</comment>
<proteinExistence type="predicted"/>
<evidence type="ECO:0008006" key="4">
    <source>
        <dbReference type="Google" id="ProtNLM"/>
    </source>
</evidence>
<gene>
    <name evidence="2" type="ORF">QFZ34_002072</name>
</gene>
<protein>
    <recommendedName>
        <fullName evidence="4">Transposase</fullName>
    </recommendedName>
</protein>
<sequence length="144" mass="16130">MTEKPTKPLKGGRPQYRPTIKERVTVEQMKFCGESDNIIARALGIDADTMRKHFAEELENGYANRRRELVGYLFEAASQKNVAAIKKLEEMGRVASSVEAAKDRETRSTKEEKLGKKDQRQATANSVSGKFAVPTPPKLVVHNK</sequence>
<feature type="compositionally biased region" description="Basic and acidic residues" evidence="1">
    <location>
        <begin position="100"/>
        <end position="120"/>
    </location>
</feature>
<name>A0ABU0S815_9HYPH</name>
<keyword evidence="3" id="KW-1185">Reference proteome</keyword>
<feature type="region of interest" description="Disordered" evidence="1">
    <location>
        <begin position="94"/>
        <end position="144"/>
    </location>
</feature>
<accession>A0ABU0S815</accession>
<organism evidence="2 3">
    <name type="scientific">Phyllobacterium ifriqiyense</name>
    <dbReference type="NCBI Taxonomy" id="314238"/>
    <lineage>
        <taxon>Bacteria</taxon>
        <taxon>Pseudomonadati</taxon>
        <taxon>Pseudomonadota</taxon>
        <taxon>Alphaproteobacteria</taxon>
        <taxon>Hyphomicrobiales</taxon>
        <taxon>Phyllobacteriaceae</taxon>
        <taxon>Phyllobacterium</taxon>
    </lineage>
</organism>